<dbReference type="OrthoDB" id="1111074at2"/>
<dbReference type="InterPro" id="IPR043744">
    <property type="entry name" value="DUF5689"/>
</dbReference>
<proteinExistence type="predicted"/>
<evidence type="ECO:0000313" key="2">
    <source>
        <dbReference type="EMBL" id="SOD13822.1"/>
    </source>
</evidence>
<sequence length="432" mass="47004">MKKNLKIFIGIALVALFLVSCKKNENEALGTVSPIVGIGFVKALHNGDDVNLVKEKIMGATQVAGLVISDRNSGNFDDKEFVLQNTDKGTTTGLVIKLNDVNTTISYGDSVKVNIENAVLTREKGVMKIRGEGLNLAKVTKVSSNNTLKPIVLTATQLFSQFYTIESTLIQLDNVTIPNLIGGEVFGGEYRLSENLSISLFLNTSANANFSQKFVPMVASFIGVPTYYNATSDYYNTAKLLFKMPNEDAVFNQTGSVYLNFPEDFELAPASSKSQFIMPAINDKVTFKTGTWRLYQGVIGDRVNLDKFNPLGKQAIRLQEQLSEAAYLEMDFDLPNGASQLTFSYAAASPQSGTAVASSFNLEYSQDGGATWIQVGDNMNSDAVLAKEASFSLNLTGAVRFRINKLGLGLNGAVIKNGLLNIDDFKVYQNVD</sequence>
<evidence type="ECO:0000259" key="1">
    <source>
        <dbReference type="Pfam" id="PF18942"/>
    </source>
</evidence>
<dbReference type="Pfam" id="PF18942">
    <property type="entry name" value="DUF5689"/>
    <property type="match status" value="1"/>
</dbReference>
<name>A0A285ZW00_9SPHI</name>
<protein>
    <recommendedName>
        <fullName evidence="1">DUF5689 domain-containing protein</fullName>
    </recommendedName>
</protein>
<dbReference type="AlphaFoldDB" id="A0A285ZW00"/>
<dbReference type="EMBL" id="OCMT01000002">
    <property type="protein sequence ID" value="SOD13822.1"/>
    <property type="molecule type" value="Genomic_DNA"/>
</dbReference>
<dbReference type="RefSeq" id="WP_097130023.1">
    <property type="nucleotide sequence ID" value="NZ_OCMT01000002.1"/>
</dbReference>
<keyword evidence="3" id="KW-1185">Reference proteome</keyword>
<gene>
    <name evidence="2" type="ORF">SAMN06297358_1260</name>
</gene>
<evidence type="ECO:0000313" key="3">
    <source>
        <dbReference type="Proteomes" id="UP000219281"/>
    </source>
</evidence>
<feature type="domain" description="DUF5689" evidence="1">
    <location>
        <begin position="42"/>
        <end position="231"/>
    </location>
</feature>
<organism evidence="2 3">
    <name type="scientific">Pedobacter xixiisoli</name>
    <dbReference type="NCBI Taxonomy" id="1476464"/>
    <lineage>
        <taxon>Bacteria</taxon>
        <taxon>Pseudomonadati</taxon>
        <taxon>Bacteroidota</taxon>
        <taxon>Sphingobacteriia</taxon>
        <taxon>Sphingobacteriales</taxon>
        <taxon>Sphingobacteriaceae</taxon>
        <taxon>Pedobacter</taxon>
    </lineage>
</organism>
<dbReference type="PROSITE" id="PS51257">
    <property type="entry name" value="PROKAR_LIPOPROTEIN"/>
    <property type="match status" value="1"/>
</dbReference>
<accession>A0A285ZW00</accession>
<reference evidence="3" key="1">
    <citation type="submission" date="2017-09" db="EMBL/GenBank/DDBJ databases">
        <authorList>
            <person name="Varghese N."/>
            <person name="Submissions S."/>
        </authorList>
    </citation>
    <scope>NUCLEOTIDE SEQUENCE [LARGE SCALE GENOMIC DNA]</scope>
    <source>
        <strain evidence="3">CGMCC 1.12803</strain>
    </source>
</reference>
<dbReference type="Proteomes" id="UP000219281">
    <property type="component" value="Unassembled WGS sequence"/>
</dbReference>